<name>A0A6J4LZX4_9BACT</name>
<keyword evidence="1" id="KW-0812">Transmembrane</keyword>
<sequence>GPVAGPVVGAAATGLQPARESAAPISQEETALQARARASFSQSQVLMIVGGAALITGLIIGDGAGDVLAIGGAGVGLFGLYRYLQGR</sequence>
<keyword evidence="1" id="KW-0472">Membrane</keyword>
<organism evidence="2">
    <name type="scientific">uncultured Gemmatimonadaceae bacterium</name>
    <dbReference type="NCBI Taxonomy" id="246130"/>
    <lineage>
        <taxon>Bacteria</taxon>
        <taxon>Pseudomonadati</taxon>
        <taxon>Gemmatimonadota</taxon>
        <taxon>Gemmatimonadia</taxon>
        <taxon>Gemmatimonadales</taxon>
        <taxon>Gemmatimonadaceae</taxon>
        <taxon>environmental samples</taxon>
    </lineage>
</organism>
<proteinExistence type="predicted"/>
<reference evidence="2" key="1">
    <citation type="submission" date="2020-02" db="EMBL/GenBank/DDBJ databases">
        <authorList>
            <person name="Meier V. D."/>
        </authorList>
    </citation>
    <scope>NUCLEOTIDE SEQUENCE</scope>
    <source>
        <strain evidence="2">AVDCRST_MAG40</strain>
    </source>
</reference>
<feature type="non-terminal residue" evidence="2">
    <location>
        <position position="1"/>
    </location>
</feature>
<feature type="transmembrane region" description="Helical" evidence="1">
    <location>
        <begin position="45"/>
        <end position="61"/>
    </location>
</feature>
<gene>
    <name evidence="2" type="ORF">AVDCRST_MAG40-2668</name>
</gene>
<dbReference type="EMBL" id="CADCTX010000749">
    <property type="protein sequence ID" value="CAA9346557.1"/>
    <property type="molecule type" value="Genomic_DNA"/>
</dbReference>
<keyword evidence="1" id="KW-1133">Transmembrane helix</keyword>
<evidence type="ECO:0000313" key="2">
    <source>
        <dbReference type="EMBL" id="CAA9346557.1"/>
    </source>
</evidence>
<evidence type="ECO:0000256" key="1">
    <source>
        <dbReference type="SAM" id="Phobius"/>
    </source>
</evidence>
<accession>A0A6J4LZX4</accession>
<dbReference type="AlphaFoldDB" id="A0A6J4LZX4"/>
<feature type="transmembrane region" description="Helical" evidence="1">
    <location>
        <begin position="67"/>
        <end position="84"/>
    </location>
</feature>
<protein>
    <submittedName>
        <fullName evidence="2">Uncharacterized protein</fullName>
    </submittedName>
</protein>